<keyword evidence="4" id="KW-0592">Phosphate transport</keyword>
<dbReference type="InterPro" id="IPR011862">
    <property type="entry name" value="Phos-bd"/>
</dbReference>
<keyword evidence="4" id="KW-0574">Periplasm</keyword>
<feature type="domain" description="PBP" evidence="5">
    <location>
        <begin position="28"/>
        <end position="260"/>
    </location>
</feature>
<keyword evidence="4" id="KW-0964">Secreted</keyword>
<accession>A0ABS9MQ24</accession>
<dbReference type="PANTHER" id="PTHR30570">
    <property type="entry name" value="PERIPLASMIC PHOSPHATE BINDING COMPONENT OF PHOSPHATE ABC TRANSPORTER"/>
    <property type="match status" value="1"/>
</dbReference>
<keyword evidence="7" id="KW-1185">Reference proteome</keyword>
<comment type="similarity">
    <text evidence="1 4">Belongs to the PstS family.</text>
</comment>
<evidence type="ECO:0000259" key="5">
    <source>
        <dbReference type="Pfam" id="PF12849"/>
    </source>
</evidence>
<evidence type="ECO:0000313" key="6">
    <source>
        <dbReference type="EMBL" id="MCG5030706.1"/>
    </source>
</evidence>
<evidence type="ECO:0000256" key="2">
    <source>
        <dbReference type="ARBA" id="ARBA00022448"/>
    </source>
</evidence>
<evidence type="ECO:0000256" key="3">
    <source>
        <dbReference type="ARBA" id="ARBA00022729"/>
    </source>
</evidence>
<dbReference type="Proteomes" id="UP001297600">
    <property type="component" value="Unassembled WGS sequence"/>
</dbReference>
<reference evidence="6 7" key="1">
    <citation type="submission" date="2022-02" db="EMBL/GenBank/DDBJ databases">
        <title>Mesosutterella porci, a novel member of the family Sutterellaceae from pig feces.</title>
        <authorList>
            <person name="Wylensek D."/>
            <person name="Clavel T."/>
        </authorList>
    </citation>
    <scope>NUCLEOTIDE SEQUENCE [LARGE SCALE GENOMIC DNA]</scope>
    <source>
        <strain evidence="7">oilRF-744-wt-GAM-9</strain>
    </source>
</reference>
<dbReference type="RefSeq" id="WP_237978359.1">
    <property type="nucleotide sequence ID" value="NZ_JAKNCT010000004.1"/>
</dbReference>
<dbReference type="InterPro" id="IPR050811">
    <property type="entry name" value="Phosphate_ABC_transporter"/>
</dbReference>
<dbReference type="Pfam" id="PF12849">
    <property type="entry name" value="PBP_like_2"/>
    <property type="match status" value="1"/>
</dbReference>
<gene>
    <name evidence="6" type="ORF">MAF45_04505</name>
</gene>
<dbReference type="CDD" id="cd13566">
    <property type="entry name" value="PBP2_phosphate"/>
    <property type="match status" value="1"/>
</dbReference>
<dbReference type="SUPFAM" id="SSF53850">
    <property type="entry name" value="Periplasmic binding protein-like II"/>
    <property type="match status" value="1"/>
</dbReference>
<dbReference type="PANTHER" id="PTHR30570:SF1">
    <property type="entry name" value="PHOSPHATE-BINDING PROTEIN PSTS"/>
    <property type="match status" value="1"/>
</dbReference>
<proteinExistence type="inferred from homology"/>
<keyword evidence="3 4" id="KW-0732">Signal</keyword>
<organism evidence="6 7">
    <name type="scientific">Mesosutterella porci</name>
    <dbReference type="NCBI Taxonomy" id="2915351"/>
    <lineage>
        <taxon>Bacteria</taxon>
        <taxon>Pseudomonadati</taxon>
        <taxon>Pseudomonadota</taxon>
        <taxon>Betaproteobacteria</taxon>
        <taxon>Burkholderiales</taxon>
        <taxon>Sutterellaceae</taxon>
        <taxon>Mesosutterella</taxon>
    </lineage>
</organism>
<evidence type="ECO:0000256" key="4">
    <source>
        <dbReference type="RuleBase" id="RU367119"/>
    </source>
</evidence>
<name>A0ABS9MQ24_9BURK</name>
<keyword evidence="2 4" id="KW-0813">Transport</keyword>
<sequence length="276" mass="29072">MTLKFLRSKAAVAALLAASVMFSSSAFAGTLNLNGSTTVLPIMQQVTEAFHKQHRDITVTISGTGSGNGIKALRDGTTDIAMSSRDMKEKEVADFGTHGIKPVKITIAHDAIIPVVNPKNKVAGLSKDQIRGIFAGNVKNWKEVGGSDAPIVVVGRDSSSGTFECWQELVMGKTRVSQRALLQSSNGGVVQAVAGNPNAIGYIGVGYLGKQVKGLSVNGVKPSAEAARKKTWPIARDLFLFTAKAPAGDAKKLIDYTLSRSGQQYVAKAGYVPLGK</sequence>
<dbReference type="NCBIfam" id="TIGR02136">
    <property type="entry name" value="ptsS_2"/>
    <property type="match status" value="1"/>
</dbReference>
<comment type="caution">
    <text evidence="6">The sequence shown here is derived from an EMBL/GenBank/DDBJ whole genome shotgun (WGS) entry which is preliminary data.</text>
</comment>
<feature type="signal peptide" evidence="4">
    <location>
        <begin position="1"/>
        <end position="28"/>
    </location>
</feature>
<dbReference type="Gene3D" id="3.40.190.10">
    <property type="entry name" value="Periplasmic binding protein-like II"/>
    <property type="match status" value="2"/>
</dbReference>
<evidence type="ECO:0000313" key="7">
    <source>
        <dbReference type="Proteomes" id="UP001297600"/>
    </source>
</evidence>
<dbReference type="InterPro" id="IPR024370">
    <property type="entry name" value="PBP_domain"/>
</dbReference>
<evidence type="ECO:0000256" key="1">
    <source>
        <dbReference type="ARBA" id="ARBA00008725"/>
    </source>
</evidence>
<comment type="function">
    <text evidence="4">Involved in the system for phosphate transport across the cytoplasmic membrane.</text>
</comment>
<dbReference type="EMBL" id="JAKNCT010000004">
    <property type="protein sequence ID" value="MCG5030706.1"/>
    <property type="molecule type" value="Genomic_DNA"/>
</dbReference>
<comment type="subcellular location">
    <subcellularLocation>
        <location evidence="4">Periplasm</location>
    </subcellularLocation>
    <subcellularLocation>
        <location evidence="4">Secreted</location>
    </subcellularLocation>
</comment>
<feature type="chain" id="PRO_5044979122" description="Phosphate-binding protein" evidence="4">
    <location>
        <begin position="29"/>
        <end position="276"/>
    </location>
</feature>
<protein>
    <recommendedName>
        <fullName evidence="4">Phosphate-binding protein</fullName>
    </recommendedName>
</protein>